<name>A0A2G3A7M7_CAPAN</name>
<dbReference type="FunFam" id="1.10.510.10:FF:000358">
    <property type="entry name" value="Putative leucine-rich repeat receptor-like serine/threonine-protein kinase"/>
    <property type="match status" value="1"/>
</dbReference>
<reference evidence="22 23" key="1">
    <citation type="journal article" date="2014" name="Nat. Genet.">
        <title>Genome sequence of the hot pepper provides insights into the evolution of pungency in Capsicum species.</title>
        <authorList>
            <person name="Kim S."/>
            <person name="Park M."/>
            <person name="Yeom S.I."/>
            <person name="Kim Y.M."/>
            <person name="Lee J.M."/>
            <person name="Lee H.A."/>
            <person name="Seo E."/>
            <person name="Choi J."/>
            <person name="Cheong K."/>
            <person name="Kim K.T."/>
            <person name="Jung K."/>
            <person name="Lee G.W."/>
            <person name="Oh S.K."/>
            <person name="Bae C."/>
            <person name="Kim S.B."/>
            <person name="Lee H.Y."/>
            <person name="Kim S.Y."/>
            <person name="Kim M.S."/>
            <person name="Kang B.C."/>
            <person name="Jo Y.D."/>
            <person name="Yang H.B."/>
            <person name="Jeong H.J."/>
            <person name="Kang W.H."/>
            <person name="Kwon J.K."/>
            <person name="Shin C."/>
            <person name="Lim J.Y."/>
            <person name="Park J.H."/>
            <person name="Huh J.H."/>
            <person name="Kim J.S."/>
            <person name="Kim B.D."/>
            <person name="Cohen O."/>
            <person name="Paran I."/>
            <person name="Suh M.C."/>
            <person name="Lee S.B."/>
            <person name="Kim Y.K."/>
            <person name="Shin Y."/>
            <person name="Noh S.J."/>
            <person name="Park J."/>
            <person name="Seo Y.S."/>
            <person name="Kwon S.Y."/>
            <person name="Kim H.A."/>
            <person name="Park J.M."/>
            <person name="Kim H.J."/>
            <person name="Choi S.B."/>
            <person name="Bosland P.W."/>
            <person name="Reeves G."/>
            <person name="Jo S.H."/>
            <person name="Lee B.W."/>
            <person name="Cho H.T."/>
            <person name="Choi H.S."/>
            <person name="Lee M.S."/>
            <person name="Yu Y."/>
            <person name="Do Choi Y."/>
            <person name="Park B.S."/>
            <person name="van Deynze A."/>
            <person name="Ashrafi H."/>
            <person name="Hill T."/>
            <person name="Kim W.T."/>
            <person name="Pai H.S."/>
            <person name="Ahn H.K."/>
            <person name="Yeam I."/>
            <person name="Giovannoni J.J."/>
            <person name="Rose J.K."/>
            <person name="Sorensen I."/>
            <person name="Lee S.J."/>
            <person name="Kim R.W."/>
            <person name="Choi I.Y."/>
            <person name="Choi B.S."/>
            <person name="Lim J.S."/>
            <person name="Lee Y.H."/>
            <person name="Choi D."/>
        </authorList>
    </citation>
    <scope>NUCLEOTIDE SEQUENCE [LARGE SCALE GENOMIC DNA]</scope>
    <source>
        <strain evidence="23">cv. CM334</strain>
    </source>
</reference>
<evidence type="ECO:0000256" key="12">
    <source>
        <dbReference type="ARBA" id="ARBA00022777"/>
    </source>
</evidence>
<dbReference type="AlphaFoldDB" id="A0A2G3A7M7"/>
<reference evidence="22 23" key="2">
    <citation type="journal article" date="2017" name="Genome Biol.">
        <title>New reference genome sequences of hot pepper reveal the massive evolution of plant disease-resistance genes by retroduplication.</title>
        <authorList>
            <person name="Kim S."/>
            <person name="Park J."/>
            <person name="Yeom S.I."/>
            <person name="Kim Y.M."/>
            <person name="Seo E."/>
            <person name="Kim K.T."/>
            <person name="Kim M.S."/>
            <person name="Lee J.M."/>
            <person name="Cheong K."/>
            <person name="Shin H.S."/>
            <person name="Kim S.B."/>
            <person name="Han K."/>
            <person name="Lee J."/>
            <person name="Park M."/>
            <person name="Lee H.A."/>
            <person name="Lee H.Y."/>
            <person name="Lee Y."/>
            <person name="Oh S."/>
            <person name="Lee J.H."/>
            <person name="Choi E."/>
            <person name="Choi E."/>
            <person name="Lee S.E."/>
            <person name="Jeon J."/>
            <person name="Kim H."/>
            <person name="Choi G."/>
            <person name="Song H."/>
            <person name="Lee J."/>
            <person name="Lee S.C."/>
            <person name="Kwon J.K."/>
            <person name="Lee H.Y."/>
            <person name="Koo N."/>
            <person name="Hong Y."/>
            <person name="Kim R.W."/>
            <person name="Kang W.H."/>
            <person name="Huh J.H."/>
            <person name="Kang B.C."/>
            <person name="Yang T.J."/>
            <person name="Lee Y.H."/>
            <person name="Bennetzen J.L."/>
            <person name="Choi D."/>
        </authorList>
    </citation>
    <scope>NUCLEOTIDE SEQUENCE [LARGE SCALE GENOMIC DNA]</scope>
    <source>
        <strain evidence="23">cv. CM334</strain>
    </source>
</reference>
<keyword evidence="15 20" id="KW-0472">Membrane</keyword>
<evidence type="ECO:0000256" key="14">
    <source>
        <dbReference type="ARBA" id="ARBA00022989"/>
    </source>
</evidence>
<dbReference type="FunFam" id="3.80.10.10:FF:000041">
    <property type="entry name" value="LRR receptor-like serine/threonine-protein kinase ERECTA"/>
    <property type="match status" value="1"/>
</dbReference>
<protein>
    <recommendedName>
        <fullName evidence="2">non-specific serine/threonine protein kinase</fullName>
        <ecNumber evidence="2">2.7.11.1</ecNumber>
    </recommendedName>
</protein>
<keyword evidence="11" id="KW-0547">Nucleotide-binding</keyword>
<comment type="subcellular location">
    <subcellularLocation>
        <location evidence="1">Cell membrane</location>
        <topology evidence="1">Single-pass membrane protein</topology>
    </subcellularLocation>
</comment>
<keyword evidence="16" id="KW-0675">Receptor</keyword>
<dbReference type="GO" id="GO:0009791">
    <property type="term" value="P:post-embryonic development"/>
    <property type="evidence" value="ECO:0007669"/>
    <property type="project" value="UniProtKB-ARBA"/>
</dbReference>
<evidence type="ECO:0000313" key="23">
    <source>
        <dbReference type="Proteomes" id="UP000222542"/>
    </source>
</evidence>
<dbReference type="InterPro" id="IPR051809">
    <property type="entry name" value="Plant_receptor-like_S/T_kinase"/>
</dbReference>
<comment type="caution">
    <text evidence="22">The sequence shown here is derived from an EMBL/GenBank/DDBJ whole genome shotgun (WGS) entry which is preliminary data.</text>
</comment>
<keyword evidence="7" id="KW-0808">Transferase</keyword>
<keyword evidence="3" id="KW-1003">Cell membrane</keyword>
<dbReference type="SUPFAM" id="SSF52058">
    <property type="entry name" value="L domain-like"/>
    <property type="match status" value="2"/>
</dbReference>
<dbReference type="SMART" id="SM00220">
    <property type="entry name" value="S_TKc"/>
    <property type="match status" value="1"/>
</dbReference>
<dbReference type="InterPro" id="IPR000719">
    <property type="entry name" value="Prot_kinase_dom"/>
</dbReference>
<dbReference type="Pfam" id="PF00069">
    <property type="entry name" value="Pkinase"/>
    <property type="match status" value="1"/>
</dbReference>
<evidence type="ECO:0000256" key="4">
    <source>
        <dbReference type="ARBA" id="ARBA00022527"/>
    </source>
</evidence>
<feature type="domain" description="Protein kinase" evidence="21">
    <location>
        <begin position="630"/>
        <end position="910"/>
    </location>
</feature>
<dbReference type="OMA" id="IPMIRVM"/>
<dbReference type="Gene3D" id="3.80.10.10">
    <property type="entry name" value="Ribonuclease Inhibitor"/>
    <property type="match status" value="2"/>
</dbReference>
<evidence type="ECO:0000256" key="15">
    <source>
        <dbReference type="ARBA" id="ARBA00023136"/>
    </source>
</evidence>
<comment type="catalytic activity">
    <reaction evidence="19">
        <text>L-seryl-[protein] + ATP = O-phospho-L-seryl-[protein] + ADP + H(+)</text>
        <dbReference type="Rhea" id="RHEA:17989"/>
        <dbReference type="Rhea" id="RHEA-COMP:9863"/>
        <dbReference type="Rhea" id="RHEA-COMP:11604"/>
        <dbReference type="ChEBI" id="CHEBI:15378"/>
        <dbReference type="ChEBI" id="CHEBI:29999"/>
        <dbReference type="ChEBI" id="CHEBI:30616"/>
        <dbReference type="ChEBI" id="CHEBI:83421"/>
        <dbReference type="ChEBI" id="CHEBI:456216"/>
        <dbReference type="EC" id="2.7.11.1"/>
    </reaction>
</comment>
<evidence type="ECO:0000256" key="6">
    <source>
        <dbReference type="ARBA" id="ARBA00022614"/>
    </source>
</evidence>
<evidence type="ECO:0000256" key="5">
    <source>
        <dbReference type="ARBA" id="ARBA00022553"/>
    </source>
</evidence>
<evidence type="ECO:0000256" key="7">
    <source>
        <dbReference type="ARBA" id="ARBA00022679"/>
    </source>
</evidence>
<keyword evidence="23" id="KW-1185">Reference proteome</keyword>
<evidence type="ECO:0000256" key="20">
    <source>
        <dbReference type="SAM" id="Phobius"/>
    </source>
</evidence>
<dbReference type="PROSITE" id="PS00108">
    <property type="entry name" value="PROTEIN_KINASE_ST"/>
    <property type="match status" value="1"/>
</dbReference>
<evidence type="ECO:0000256" key="16">
    <source>
        <dbReference type="ARBA" id="ARBA00023170"/>
    </source>
</evidence>
<dbReference type="Pfam" id="PF13855">
    <property type="entry name" value="LRR_8"/>
    <property type="match status" value="3"/>
</dbReference>
<keyword evidence="5" id="KW-0597">Phosphoprotein</keyword>
<dbReference type="Proteomes" id="UP000222542">
    <property type="component" value="Unassembled WGS sequence"/>
</dbReference>
<accession>A0A2G3A7M7</accession>
<evidence type="ECO:0000256" key="10">
    <source>
        <dbReference type="ARBA" id="ARBA00022737"/>
    </source>
</evidence>
<dbReference type="SMART" id="SM00369">
    <property type="entry name" value="LRR_TYP"/>
    <property type="match status" value="9"/>
</dbReference>
<evidence type="ECO:0000256" key="17">
    <source>
        <dbReference type="ARBA" id="ARBA00023180"/>
    </source>
</evidence>
<dbReference type="FunFam" id="3.80.10.10:FF:000095">
    <property type="entry name" value="LRR receptor-like serine/threonine-protein kinase GSO1"/>
    <property type="match status" value="1"/>
</dbReference>
<evidence type="ECO:0000259" key="21">
    <source>
        <dbReference type="PROSITE" id="PS50011"/>
    </source>
</evidence>
<dbReference type="PANTHER" id="PTHR27008">
    <property type="entry name" value="OS04G0122200 PROTEIN"/>
    <property type="match status" value="1"/>
</dbReference>
<dbReference type="FunFam" id="3.80.10.10:FF:000233">
    <property type="entry name" value="Leucine-rich repeat receptor-like protein kinase TDR"/>
    <property type="match status" value="1"/>
</dbReference>
<evidence type="ECO:0000256" key="19">
    <source>
        <dbReference type="ARBA" id="ARBA00048679"/>
    </source>
</evidence>
<evidence type="ECO:0000256" key="8">
    <source>
        <dbReference type="ARBA" id="ARBA00022692"/>
    </source>
</evidence>
<dbReference type="InterPro" id="IPR001611">
    <property type="entry name" value="Leu-rich_rpt"/>
</dbReference>
<dbReference type="EC" id="2.7.11.1" evidence="2"/>
<dbReference type="Pfam" id="PF00560">
    <property type="entry name" value="LRR_1"/>
    <property type="match status" value="6"/>
</dbReference>
<dbReference type="GO" id="GO:0005886">
    <property type="term" value="C:plasma membrane"/>
    <property type="evidence" value="ECO:0007669"/>
    <property type="project" value="UniProtKB-SubCell"/>
</dbReference>
<dbReference type="GO" id="GO:0051707">
    <property type="term" value="P:response to other organism"/>
    <property type="evidence" value="ECO:0007669"/>
    <property type="project" value="UniProtKB-ARBA"/>
</dbReference>
<evidence type="ECO:0000256" key="3">
    <source>
        <dbReference type="ARBA" id="ARBA00022475"/>
    </source>
</evidence>
<keyword evidence="4" id="KW-0723">Serine/threonine-protein kinase</keyword>
<keyword evidence="14 20" id="KW-1133">Transmembrane helix</keyword>
<feature type="transmembrane region" description="Helical" evidence="20">
    <location>
        <begin position="572"/>
        <end position="595"/>
    </location>
</feature>
<evidence type="ECO:0000256" key="1">
    <source>
        <dbReference type="ARBA" id="ARBA00004162"/>
    </source>
</evidence>
<dbReference type="Gene3D" id="3.30.200.20">
    <property type="entry name" value="Phosphorylase Kinase, domain 1"/>
    <property type="match status" value="1"/>
</dbReference>
<keyword evidence="17" id="KW-0325">Glycoprotein</keyword>
<sequence>MCHSLRKFKKIVVISNKLSGPIPAGLSNCTELYELSLSYNSFSGSIPPEIANMERLEFLNLGGNNLRGTIPVKIGNLRNLQQLQLEDNQIVGSMPHTIFVNMSLLRLLNFNTNNLTGVIPREIGNLQKLEILYLQYNKLSGSIPSSLGDWRHLEELTFSYNNLTGAIPRELFNISTLVTMLLDNNNLSGSLPSAPGYWKTNLEHLDLPQNNIGGVIPISISNSSNLKELYLSENKFSGQIPNSLGDLRQLERLYLYTNNLSSPQLSILTSLANCRCIDIEFTDNPLNGVLPGSIGNLSSTIEIFYLALSQITGHIPLGIGNLSNLNTLSLFGNDLTGSVPRTLCDLQILQGLSLDQNRLSGPLPECLCKLPELGVVSLTYNQFSGPIPSCIGDVTSLRNLYLKSNRFANVPLSLWSLKDLLELDLSNNTLVGSLPPDFGNLNAITSIDLSRNHLSGSIPSTVGDLQQLLYLSLAYNELQGSIPESLGNMISLESANLSSNILSGVIPKSLEKLKYLKNFNVSFNRLEGEIPFKGPFLNFTSQSFMGNEELCSDLLLHPCMTMSSHHSRRSKLLLIILVPFGASVMVLGTIIVFMFRRRGNKNVPTQAESFPAITLARISYIEIERATQGFDQCKLTGSGGFGSVYKGVFASGMTLAIKVFNIQVEGALKSFDAECEALRNLRHRNLTKVISSCSNLDFKALLREYMPNGSLEKWLHSDEYFLNMIQRLDIMIDVALALEYLHHGYATIVVHSDLKPSNVLLDEKLVGHVSDFGLTKLIGEGESIAHTITRATMGYIAPEYGSVGLVSRRCDVYSYGIMLMETFTRKKPYDEMFQENLNMRIWVSNSLPVAPDDIIDDTLLEPEDIDFEKKLHCVSSILELALNCTAESPNERPNMKDVLANIKKIKREFLRR</sequence>
<dbReference type="GO" id="GO:0006952">
    <property type="term" value="P:defense response"/>
    <property type="evidence" value="ECO:0007669"/>
    <property type="project" value="UniProtKB-ARBA"/>
</dbReference>
<proteinExistence type="predicted"/>
<organism evidence="22 23">
    <name type="scientific">Capsicum annuum</name>
    <name type="common">Capsicum pepper</name>
    <dbReference type="NCBI Taxonomy" id="4072"/>
    <lineage>
        <taxon>Eukaryota</taxon>
        <taxon>Viridiplantae</taxon>
        <taxon>Streptophyta</taxon>
        <taxon>Embryophyta</taxon>
        <taxon>Tracheophyta</taxon>
        <taxon>Spermatophyta</taxon>
        <taxon>Magnoliopsida</taxon>
        <taxon>eudicotyledons</taxon>
        <taxon>Gunneridae</taxon>
        <taxon>Pentapetalae</taxon>
        <taxon>asterids</taxon>
        <taxon>lamiids</taxon>
        <taxon>Solanales</taxon>
        <taxon>Solanaceae</taxon>
        <taxon>Solanoideae</taxon>
        <taxon>Capsiceae</taxon>
        <taxon>Capsicum</taxon>
    </lineage>
</organism>
<keyword evidence="9" id="KW-0732">Signal</keyword>
<dbReference type="Gramene" id="PHT90246">
    <property type="protein sequence ID" value="PHT90246"/>
    <property type="gene ID" value="T459_05359"/>
</dbReference>
<dbReference type="InterPro" id="IPR003591">
    <property type="entry name" value="Leu-rich_rpt_typical-subtyp"/>
</dbReference>
<keyword evidence="8 20" id="KW-0812">Transmembrane</keyword>
<dbReference type="InterPro" id="IPR032675">
    <property type="entry name" value="LRR_dom_sf"/>
</dbReference>
<dbReference type="SUPFAM" id="SSF56112">
    <property type="entry name" value="Protein kinase-like (PK-like)"/>
    <property type="match status" value="1"/>
</dbReference>
<gene>
    <name evidence="22" type="ORF">T459_05359</name>
</gene>
<evidence type="ECO:0000256" key="18">
    <source>
        <dbReference type="ARBA" id="ARBA00047899"/>
    </source>
</evidence>
<dbReference type="InterPro" id="IPR008271">
    <property type="entry name" value="Ser/Thr_kinase_AS"/>
</dbReference>
<comment type="catalytic activity">
    <reaction evidence="18">
        <text>L-threonyl-[protein] + ATP = O-phospho-L-threonyl-[protein] + ADP + H(+)</text>
        <dbReference type="Rhea" id="RHEA:46608"/>
        <dbReference type="Rhea" id="RHEA-COMP:11060"/>
        <dbReference type="Rhea" id="RHEA-COMP:11605"/>
        <dbReference type="ChEBI" id="CHEBI:15378"/>
        <dbReference type="ChEBI" id="CHEBI:30013"/>
        <dbReference type="ChEBI" id="CHEBI:30616"/>
        <dbReference type="ChEBI" id="CHEBI:61977"/>
        <dbReference type="ChEBI" id="CHEBI:456216"/>
        <dbReference type="EC" id="2.7.11.1"/>
    </reaction>
</comment>
<evidence type="ECO:0000256" key="9">
    <source>
        <dbReference type="ARBA" id="ARBA00022729"/>
    </source>
</evidence>
<evidence type="ECO:0000256" key="13">
    <source>
        <dbReference type="ARBA" id="ARBA00022840"/>
    </source>
</evidence>
<dbReference type="Gene3D" id="1.10.510.10">
    <property type="entry name" value="Transferase(Phosphotransferase) domain 1"/>
    <property type="match status" value="1"/>
</dbReference>
<keyword evidence="6" id="KW-0433">Leucine-rich repeat</keyword>
<keyword evidence="10" id="KW-0677">Repeat</keyword>
<evidence type="ECO:0000256" key="11">
    <source>
        <dbReference type="ARBA" id="ARBA00022741"/>
    </source>
</evidence>
<dbReference type="EMBL" id="AYRZ02000002">
    <property type="protein sequence ID" value="PHT90246.1"/>
    <property type="molecule type" value="Genomic_DNA"/>
</dbReference>
<keyword evidence="13" id="KW-0067">ATP-binding</keyword>
<dbReference type="PROSITE" id="PS50011">
    <property type="entry name" value="PROTEIN_KINASE_DOM"/>
    <property type="match status" value="1"/>
</dbReference>
<evidence type="ECO:0000256" key="2">
    <source>
        <dbReference type="ARBA" id="ARBA00012513"/>
    </source>
</evidence>
<dbReference type="GO" id="GO:0005524">
    <property type="term" value="F:ATP binding"/>
    <property type="evidence" value="ECO:0007669"/>
    <property type="project" value="UniProtKB-KW"/>
</dbReference>
<evidence type="ECO:0000313" key="22">
    <source>
        <dbReference type="EMBL" id="PHT90246.1"/>
    </source>
</evidence>
<keyword evidence="12" id="KW-0418">Kinase</keyword>
<dbReference type="PANTHER" id="PTHR27008:SF438">
    <property type="entry name" value="PROTEIN KINASE DOMAIN-CONTAINING PROTEIN"/>
    <property type="match status" value="1"/>
</dbReference>
<dbReference type="GO" id="GO:0004674">
    <property type="term" value="F:protein serine/threonine kinase activity"/>
    <property type="evidence" value="ECO:0007669"/>
    <property type="project" value="UniProtKB-KW"/>
</dbReference>
<dbReference type="InterPro" id="IPR011009">
    <property type="entry name" value="Kinase-like_dom_sf"/>
</dbReference>